<proteinExistence type="predicted"/>
<dbReference type="AlphaFoldDB" id="A0ABC9C1S0"/>
<feature type="region of interest" description="Disordered" evidence="1">
    <location>
        <begin position="1"/>
        <end position="23"/>
    </location>
</feature>
<feature type="compositionally biased region" description="Basic and acidic residues" evidence="1">
    <location>
        <begin position="58"/>
        <end position="67"/>
    </location>
</feature>
<organism evidence="2 3">
    <name type="scientific">Urochloa decumbens</name>
    <dbReference type="NCBI Taxonomy" id="240449"/>
    <lineage>
        <taxon>Eukaryota</taxon>
        <taxon>Viridiplantae</taxon>
        <taxon>Streptophyta</taxon>
        <taxon>Embryophyta</taxon>
        <taxon>Tracheophyta</taxon>
        <taxon>Spermatophyta</taxon>
        <taxon>Magnoliopsida</taxon>
        <taxon>Liliopsida</taxon>
        <taxon>Poales</taxon>
        <taxon>Poaceae</taxon>
        <taxon>PACMAD clade</taxon>
        <taxon>Panicoideae</taxon>
        <taxon>Panicodae</taxon>
        <taxon>Paniceae</taxon>
        <taxon>Melinidinae</taxon>
        <taxon>Urochloa</taxon>
    </lineage>
</organism>
<feature type="region of interest" description="Disordered" evidence="1">
    <location>
        <begin position="47"/>
        <end position="79"/>
    </location>
</feature>
<evidence type="ECO:0000256" key="1">
    <source>
        <dbReference type="SAM" id="MobiDB-lite"/>
    </source>
</evidence>
<accession>A0ABC9C1S0</accession>
<dbReference type="InterPro" id="IPR012871">
    <property type="entry name" value="DUF1668_ORYSA"/>
</dbReference>
<dbReference type="PANTHER" id="PTHR33085:SF68">
    <property type="entry name" value="DUF1618 DOMAIN-CONTAINING PROTEIN"/>
    <property type="match status" value="1"/>
</dbReference>
<sequence length="365" mass="40733">MSNKRRGHDGQSHHAAAGGDKRPRRRKHLYLVLDDWDKGFSIHKIDTDSFGSDDDEEEHKGTARHLPEPPALRLESPVGPVPQTGMSFSALGTKIFTFMNQRCGLVYDTETAVLAIGAHAPSQMVCGFGITVTIGEMLYTLSYRFSDKQHSFEVMSWDATQHPTEGWSWKTLPPPPPTFHSRVNSYALHPDGSSIFMTTANKGRLGTYSFSTKDTVWRWHGEWALPFLGQGHFDSELGAWIGLHRDGYICACQVASPSCHSTTPPLQLDCQTTKEKLFGEGPERHMRASLTYVGMSKFCLVQCVAGEGVEEGQALGDHDGCVIHLTMFGLKYNNKGELHVTEHRSTRSFVVSRHKNHFGPVAFWM</sequence>
<dbReference type="EMBL" id="OZ075137">
    <property type="protein sequence ID" value="CAL5009151.1"/>
    <property type="molecule type" value="Genomic_DNA"/>
</dbReference>
<gene>
    <name evidence="2" type="ORF">URODEC1_LOCUS69363</name>
</gene>
<evidence type="ECO:0000313" key="2">
    <source>
        <dbReference type="EMBL" id="CAL5009151.1"/>
    </source>
</evidence>
<dbReference type="SUPFAM" id="SSF101898">
    <property type="entry name" value="NHL repeat"/>
    <property type="match status" value="1"/>
</dbReference>
<dbReference type="Pfam" id="PF07893">
    <property type="entry name" value="DUF1668"/>
    <property type="match status" value="1"/>
</dbReference>
<dbReference type="PANTHER" id="PTHR33085">
    <property type="entry name" value="OS12G0113100 PROTEIN-RELATED"/>
    <property type="match status" value="1"/>
</dbReference>
<name>A0ABC9C1S0_9POAL</name>
<evidence type="ECO:0000313" key="3">
    <source>
        <dbReference type="Proteomes" id="UP001497457"/>
    </source>
</evidence>
<dbReference type="Proteomes" id="UP001497457">
    <property type="component" value="Chromosome 27b"/>
</dbReference>
<protein>
    <submittedName>
        <fullName evidence="2">Uncharacterized protein</fullName>
    </submittedName>
</protein>
<reference evidence="3" key="1">
    <citation type="submission" date="2024-06" db="EMBL/GenBank/DDBJ databases">
        <authorList>
            <person name="Ryan C."/>
        </authorList>
    </citation>
    <scope>NUCLEOTIDE SEQUENCE [LARGE SCALE GENOMIC DNA]</scope>
</reference>
<reference evidence="2 3" key="2">
    <citation type="submission" date="2024-10" db="EMBL/GenBank/DDBJ databases">
        <authorList>
            <person name="Ryan C."/>
        </authorList>
    </citation>
    <scope>NUCLEOTIDE SEQUENCE [LARGE SCALE GENOMIC DNA]</scope>
</reference>
<keyword evidence="3" id="KW-1185">Reference proteome</keyword>